<name>A0AAN8L576_9TELE</name>
<keyword evidence="7" id="KW-0547">Nucleotide-binding</keyword>
<evidence type="ECO:0000256" key="2">
    <source>
        <dbReference type="ARBA" id="ARBA00009897"/>
    </source>
</evidence>
<feature type="domain" description="GS catalytic" evidence="12">
    <location>
        <begin position="1"/>
        <end position="126"/>
    </location>
</feature>
<dbReference type="InterPro" id="IPR014746">
    <property type="entry name" value="Gln_synth/guanido_kin_cat_dom"/>
</dbReference>
<dbReference type="EC" id="6.3.1.2" evidence="3"/>
<dbReference type="GO" id="GO:0006542">
    <property type="term" value="P:glutamine biosynthetic process"/>
    <property type="evidence" value="ECO:0007669"/>
    <property type="project" value="TreeGrafter"/>
</dbReference>
<dbReference type="InterPro" id="IPR008146">
    <property type="entry name" value="Gln_synth_cat_dom"/>
</dbReference>
<keyword evidence="14" id="KW-1185">Reference proteome</keyword>
<evidence type="ECO:0000259" key="12">
    <source>
        <dbReference type="PROSITE" id="PS51987"/>
    </source>
</evidence>
<evidence type="ECO:0000256" key="11">
    <source>
        <dbReference type="SAM" id="MobiDB-lite"/>
    </source>
</evidence>
<evidence type="ECO:0000256" key="7">
    <source>
        <dbReference type="ARBA" id="ARBA00022741"/>
    </source>
</evidence>
<protein>
    <recommendedName>
        <fullName evidence="4">Glutamine synthetase</fullName>
        <ecNumber evidence="3">6.3.1.2</ecNumber>
    </recommendedName>
    <alternativeName>
        <fullName evidence="9">Glutamate--ammonia ligase</fullName>
    </alternativeName>
</protein>
<evidence type="ECO:0000256" key="8">
    <source>
        <dbReference type="ARBA" id="ARBA00022840"/>
    </source>
</evidence>
<dbReference type="EMBL" id="JAGTTL010000022">
    <property type="protein sequence ID" value="KAK6305342.1"/>
    <property type="molecule type" value="Genomic_DNA"/>
</dbReference>
<dbReference type="FunFam" id="3.30.590.10:FF:000011">
    <property type="entry name" value="Glutamine synthetase"/>
    <property type="match status" value="1"/>
</dbReference>
<accession>A0AAN8L576</accession>
<dbReference type="GO" id="GO:0005737">
    <property type="term" value="C:cytoplasm"/>
    <property type="evidence" value="ECO:0007669"/>
    <property type="project" value="UniProtKB-SubCell"/>
</dbReference>
<evidence type="ECO:0000256" key="10">
    <source>
        <dbReference type="PROSITE-ProRule" id="PRU01331"/>
    </source>
</evidence>
<sequence>MKWKGASCHTNVSTKEMREEGGLQHIEQAIEKLSKRQAQHILVYDPRGGQDNIRRLTGFHETSSICDFYAGVANHGASIQIPRQVGQEGKEYIEDRQPSASCDPYAIMGAITSTCLLGVEEKEEST</sequence>
<evidence type="ECO:0000256" key="6">
    <source>
        <dbReference type="ARBA" id="ARBA00022598"/>
    </source>
</evidence>
<evidence type="ECO:0000256" key="3">
    <source>
        <dbReference type="ARBA" id="ARBA00012937"/>
    </source>
</evidence>
<evidence type="ECO:0000256" key="4">
    <source>
        <dbReference type="ARBA" id="ARBA00021364"/>
    </source>
</evidence>
<feature type="region of interest" description="Disordered" evidence="11">
    <location>
        <begin position="1"/>
        <end position="20"/>
    </location>
</feature>
<dbReference type="AlphaFoldDB" id="A0AAN8L576"/>
<evidence type="ECO:0000256" key="1">
    <source>
        <dbReference type="ARBA" id="ARBA00004496"/>
    </source>
</evidence>
<dbReference type="InterPro" id="IPR050292">
    <property type="entry name" value="Glutamine_Synthetase"/>
</dbReference>
<dbReference type="PANTHER" id="PTHR20852">
    <property type="entry name" value="GLUTAMINE SYNTHETASE"/>
    <property type="match status" value="1"/>
</dbReference>
<keyword evidence="8" id="KW-0067">ATP-binding</keyword>
<evidence type="ECO:0000313" key="13">
    <source>
        <dbReference type="EMBL" id="KAK6305342.1"/>
    </source>
</evidence>
<evidence type="ECO:0000256" key="5">
    <source>
        <dbReference type="ARBA" id="ARBA00022490"/>
    </source>
</evidence>
<dbReference type="Gene3D" id="3.30.590.10">
    <property type="entry name" value="Glutamine synthetase/guanido kinase, catalytic domain"/>
    <property type="match status" value="1"/>
</dbReference>
<gene>
    <name evidence="13" type="ORF">J4Q44_G00241220</name>
</gene>
<reference evidence="13 14" key="1">
    <citation type="submission" date="2021-04" db="EMBL/GenBank/DDBJ databases">
        <authorList>
            <person name="De Guttry C."/>
            <person name="Zahm M."/>
            <person name="Klopp C."/>
            <person name="Cabau C."/>
            <person name="Louis A."/>
            <person name="Berthelot C."/>
            <person name="Parey E."/>
            <person name="Roest Crollius H."/>
            <person name="Montfort J."/>
            <person name="Robinson-Rechavi M."/>
            <person name="Bucao C."/>
            <person name="Bouchez O."/>
            <person name="Gislard M."/>
            <person name="Lluch J."/>
            <person name="Milhes M."/>
            <person name="Lampietro C."/>
            <person name="Lopez Roques C."/>
            <person name="Donnadieu C."/>
            <person name="Braasch I."/>
            <person name="Desvignes T."/>
            <person name="Postlethwait J."/>
            <person name="Bobe J."/>
            <person name="Wedekind C."/>
            <person name="Guiguen Y."/>
        </authorList>
    </citation>
    <scope>NUCLEOTIDE SEQUENCE [LARGE SCALE GENOMIC DNA]</scope>
    <source>
        <strain evidence="13">Cs_M1</strain>
        <tissue evidence="13">Blood</tissue>
    </source>
</reference>
<comment type="caution">
    <text evidence="13">The sequence shown here is derived from an EMBL/GenBank/DDBJ whole genome shotgun (WGS) entry which is preliminary data.</text>
</comment>
<dbReference type="GO" id="GO:0005524">
    <property type="term" value="F:ATP binding"/>
    <property type="evidence" value="ECO:0007669"/>
    <property type="project" value="UniProtKB-KW"/>
</dbReference>
<dbReference type="PANTHER" id="PTHR20852:SF43">
    <property type="entry name" value="GLUTAMINE SYNTHETASE"/>
    <property type="match status" value="1"/>
</dbReference>
<organism evidence="13 14">
    <name type="scientific">Coregonus suidteri</name>
    <dbReference type="NCBI Taxonomy" id="861788"/>
    <lineage>
        <taxon>Eukaryota</taxon>
        <taxon>Metazoa</taxon>
        <taxon>Chordata</taxon>
        <taxon>Craniata</taxon>
        <taxon>Vertebrata</taxon>
        <taxon>Euteleostomi</taxon>
        <taxon>Actinopterygii</taxon>
        <taxon>Neopterygii</taxon>
        <taxon>Teleostei</taxon>
        <taxon>Protacanthopterygii</taxon>
        <taxon>Salmoniformes</taxon>
        <taxon>Salmonidae</taxon>
        <taxon>Coregoninae</taxon>
        <taxon>Coregonus</taxon>
    </lineage>
</organism>
<evidence type="ECO:0000256" key="9">
    <source>
        <dbReference type="ARBA" id="ARBA00030668"/>
    </source>
</evidence>
<dbReference type="Proteomes" id="UP001356427">
    <property type="component" value="Unassembled WGS sequence"/>
</dbReference>
<dbReference type="PROSITE" id="PS51987">
    <property type="entry name" value="GS_CATALYTIC"/>
    <property type="match status" value="1"/>
</dbReference>
<dbReference type="GO" id="GO:0004356">
    <property type="term" value="F:glutamine synthetase activity"/>
    <property type="evidence" value="ECO:0007669"/>
    <property type="project" value="UniProtKB-EC"/>
</dbReference>
<evidence type="ECO:0000313" key="14">
    <source>
        <dbReference type="Proteomes" id="UP001356427"/>
    </source>
</evidence>
<keyword evidence="5" id="KW-0963">Cytoplasm</keyword>
<comment type="subcellular location">
    <subcellularLocation>
        <location evidence="1">Cytoplasm</location>
    </subcellularLocation>
</comment>
<keyword evidence="6" id="KW-0436">Ligase</keyword>
<comment type="similarity">
    <text evidence="2 10">Belongs to the glutamine synthetase family.</text>
</comment>
<proteinExistence type="inferred from homology"/>
<dbReference type="SUPFAM" id="SSF55931">
    <property type="entry name" value="Glutamine synthetase/guanido kinase"/>
    <property type="match status" value="1"/>
</dbReference>